<organism evidence="5 6">
    <name type="scientific">Salmonella bongori (strain ATCC 43975 / DSM 13772 / NCTC 12419)</name>
    <dbReference type="NCBI Taxonomy" id="218493"/>
    <lineage>
        <taxon>Bacteria</taxon>
        <taxon>Pseudomonadati</taxon>
        <taxon>Pseudomonadota</taxon>
        <taxon>Gammaproteobacteria</taxon>
        <taxon>Enterobacterales</taxon>
        <taxon>Enterobacteriaceae</taxon>
        <taxon>Salmonella</taxon>
    </lineage>
</organism>
<dbReference type="EMBL" id="FR877557">
    <property type="protein sequence ID" value="CCC32248.1"/>
    <property type="molecule type" value="Genomic_DNA"/>
</dbReference>
<dbReference type="PANTHER" id="PTHR43085:SF41">
    <property type="entry name" value="FRUCTOSELYSINE 6-KINASE"/>
    <property type="match status" value="1"/>
</dbReference>
<evidence type="ECO:0000259" key="4">
    <source>
        <dbReference type="Pfam" id="PF00294"/>
    </source>
</evidence>
<dbReference type="RefSeq" id="WP_000028445.1">
    <property type="nucleotide sequence ID" value="NC_015761.1"/>
</dbReference>
<evidence type="ECO:0000313" key="5">
    <source>
        <dbReference type="EMBL" id="CCC32248.1"/>
    </source>
</evidence>
<dbReference type="Gene3D" id="3.40.1190.20">
    <property type="match status" value="1"/>
</dbReference>
<dbReference type="InterPro" id="IPR011611">
    <property type="entry name" value="PfkB_dom"/>
</dbReference>
<dbReference type="Pfam" id="PF00294">
    <property type="entry name" value="PfkB"/>
    <property type="match status" value="1"/>
</dbReference>
<keyword evidence="2 5" id="KW-0808">Transferase</keyword>
<dbReference type="PANTHER" id="PTHR43085">
    <property type="entry name" value="HEXOKINASE FAMILY MEMBER"/>
    <property type="match status" value="1"/>
</dbReference>
<reference evidence="5 6" key="1">
    <citation type="journal article" date="2011" name="PLoS Pathog.">
        <title>Salmonella bongori provides insights into the evolution of the Salmonellae.</title>
        <authorList>
            <person name="Fookes M."/>
            <person name="Schroeder G.N."/>
            <person name="Langridge G.C."/>
            <person name="Blondel C.J."/>
            <person name="Mammina C."/>
            <person name="Connor T.R."/>
            <person name="Seth-Smith H."/>
            <person name="Vernikos G.S."/>
            <person name="Robinson K.S."/>
            <person name="Sanders M."/>
            <person name="Petty N.K."/>
            <person name="Kingsley R.A."/>
            <person name="Baumler A.J."/>
            <person name="Nuccio S.P."/>
            <person name="Contreras I."/>
            <person name="Santiviago C.A."/>
            <person name="Maskell D."/>
            <person name="Barrow P."/>
            <person name="Humphrey T."/>
            <person name="Nastasi A."/>
            <person name="Roberts M."/>
            <person name="Frankel G."/>
            <person name="Parkhill J."/>
            <person name="Dougan G."/>
            <person name="Thomson N.R."/>
        </authorList>
    </citation>
    <scope>NUCLEOTIDE SEQUENCE [LARGE SCALE GENOMIC DNA]</scope>
    <source>
        <strain evidence="6">ATCC 43975 / DSM 13772 / NCTC 12419</strain>
    </source>
</reference>
<dbReference type="SUPFAM" id="SSF53613">
    <property type="entry name" value="Ribokinase-like"/>
    <property type="match status" value="1"/>
</dbReference>
<gene>
    <name evidence="5" type="primary">frlD</name>
    <name evidence="5" type="ordered locus">SBG_3195</name>
</gene>
<evidence type="ECO:0000313" key="6">
    <source>
        <dbReference type="Proteomes" id="UP000000289"/>
    </source>
</evidence>
<dbReference type="InterPro" id="IPR029056">
    <property type="entry name" value="Ribokinase-like"/>
</dbReference>
<evidence type="ECO:0000256" key="2">
    <source>
        <dbReference type="ARBA" id="ARBA00022679"/>
    </source>
</evidence>
<name>A0A0K0HFS3_SALBC</name>
<keyword evidence="3 5" id="KW-0418">Kinase</keyword>
<evidence type="ECO:0000256" key="3">
    <source>
        <dbReference type="ARBA" id="ARBA00022777"/>
    </source>
</evidence>
<evidence type="ECO:0000256" key="1">
    <source>
        <dbReference type="ARBA" id="ARBA00010688"/>
    </source>
</evidence>
<dbReference type="GeneID" id="44982225"/>
<dbReference type="GO" id="GO:0016301">
    <property type="term" value="F:kinase activity"/>
    <property type="evidence" value="ECO:0007669"/>
    <property type="project" value="UniProtKB-KW"/>
</dbReference>
<comment type="similarity">
    <text evidence="1">Belongs to the carbohydrate kinase PfkB family.</text>
</comment>
<protein>
    <submittedName>
        <fullName evidence="5">Fructoselysine kinase</fullName>
        <ecNumber evidence="5">2.7.1.-</ecNumber>
    </submittedName>
</protein>
<sequence>MSISVLGIGDNVVDKYLHSGIMYPGGNALNFSVYAKLVDIPSAFMGAFGNDDAAQHVQDVLHQLQIDISHCRYYAGENGYACIRLNNGDREFVTSNKNGVLREHPFRLTDSDLRYISQFTLVHSSINGHLESELEKIKQQNVLLSFDFSWRGTDEYFEKVCPWVDYGFISCSGLSTDEIKAKTSQLYHYGCRHIIATCGHDKVYYFSGKEYLEWQPDYIEPVDTLGAGDAFLTGFLLSIVQSGMAQPDKASVLHAMQQGGKSAAQVLSHYGAFGFGKPFAQ</sequence>
<dbReference type="AlphaFoldDB" id="A0A0K0HFS3"/>
<accession>A0A0K0HFS3</accession>
<dbReference type="EC" id="2.7.1.-" evidence="5"/>
<dbReference type="Proteomes" id="UP000000289">
    <property type="component" value="Chromosome"/>
</dbReference>
<feature type="domain" description="Carbohydrate kinase PfkB" evidence="4">
    <location>
        <begin position="17"/>
        <end position="272"/>
    </location>
</feature>
<dbReference type="eggNOG" id="COG0524">
    <property type="taxonomic scope" value="Bacteria"/>
</dbReference>
<dbReference type="KEGG" id="sbg:SBG_3195"/>
<proteinExistence type="inferred from homology"/>
<dbReference type="CDD" id="cd01940">
    <property type="entry name" value="Fructoselysine_kinase_like"/>
    <property type="match status" value="1"/>
</dbReference>
<dbReference type="InterPro" id="IPR050306">
    <property type="entry name" value="PfkB_Carbo_kinase"/>
</dbReference>